<evidence type="ECO:0000313" key="4">
    <source>
        <dbReference type="EMBL" id="DAE00713.1"/>
    </source>
</evidence>
<dbReference type="GO" id="GO:0043565">
    <property type="term" value="F:sequence-specific DNA binding"/>
    <property type="evidence" value="ECO:0007669"/>
    <property type="project" value="TreeGrafter"/>
</dbReference>
<dbReference type="GO" id="GO:0006298">
    <property type="term" value="P:mismatch repair"/>
    <property type="evidence" value="ECO:0007669"/>
    <property type="project" value="TreeGrafter"/>
</dbReference>
<dbReference type="PIRSF" id="PIRSF000398">
    <property type="entry name" value="M_m6A_EcoRV"/>
    <property type="match status" value="1"/>
</dbReference>
<evidence type="ECO:0000256" key="2">
    <source>
        <dbReference type="ARBA" id="ARBA00022679"/>
    </source>
</evidence>
<accession>A0A8S5P2R7</accession>
<sequence>MKAVLRYLGAKNRLADWIVSFFPEHKIYVEPYGGSAAALLNKAPVEIEVYNDLYDDVVNLFRVIRSDRYVELMEQVNMTPFSEREYELAAQDKSGDELERARKFLVCSFMAVSCDGMFRKTGFRRDRNASCGRVVGKWQRLPNLLAEAHVRLSGVTIRKQDALDIIREYDPPDTLFYLDPPYMHETRTKDGRYAFEYDHGDHERLLRLVTGLKGKVVLSGYDNGLYASMLPGWRVEKKATESMRRSQRIECLWMNYNPQLTLF</sequence>
<dbReference type="GO" id="GO:0032259">
    <property type="term" value="P:methylation"/>
    <property type="evidence" value="ECO:0007669"/>
    <property type="project" value="UniProtKB-KW"/>
</dbReference>
<keyword evidence="3" id="KW-0949">S-adenosyl-L-methionine</keyword>
<name>A0A8S5P2R7_9CAUD</name>
<keyword evidence="1 4" id="KW-0489">Methyltransferase</keyword>
<dbReference type="InterPro" id="IPR029063">
    <property type="entry name" value="SAM-dependent_MTases_sf"/>
</dbReference>
<dbReference type="Pfam" id="PF02086">
    <property type="entry name" value="MethyltransfD12"/>
    <property type="match status" value="1"/>
</dbReference>
<organism evidence="4">
    <name type="scientific">Siphoviridae sp. ct0X023</name>
    <dbReference type="NCBI Taxonomy" id="2825295"/>
    <lineage>
        <taxon>Viruses</taxon>
        <taxon>Duplodnaviria</taxon>
        <taxon>Heunggongvirae</taxon>
        <taxon>Uroviricota</taxon>
        <taxon>Caudoviricetes</taxon>
    </lineage>
</organism>
<evidence type="ECO:0000256" key="3">
    <source>
        <dbReference type="ARBA" id="ARBA00022691"/>
    </source>
</evidence>
<reference evidence="4" key="1">
    <citation type="journal article" date="2021" name="Proc. Natl. Acad. Sci. U.S.A.">
        <title>A Catalog of Tens of Thousands of Viruses from Human Metagenomes Reveals Hidden Associations with Chronic Diseases.</title>
        <authorList>
            <person name="Tisza M.J."/>
            <person name="Buck C.B."/>
        </authorList>
    </citation>
    <scope>NUCLEOTIDE SEQUENCE</scope>
    <source>
        <strain evidence="4">Ct0X023</strain>
    </source>
</reference>
<dbReference type="InterPro" id="IPR012263">
    <property type="entry name" value="M_m6A_EcoRV"/>
</dbReference>
<dbReference type="PRINTS" id="PR00505">
    <property type="entry name" value="D12N6MTFRASE"/>
</dbReference>
<protein>
    <submittedName>
        <fullName evidence="4">DNA adenine methylase</fullName>
    </submittedName>
</protein>
<dbReference type="PANTHER" id="PTHR30481">
    <property type="entry name" value="DNA ADENINE METHYLASE"/>
    <property type="match status" value="1"/>
</dbReference>
<dbReference type="GO" id="GO:0009307">
    <property type="term" value="P:DNA restriction-modification system"/>
    <property type="evidence" value="ECO:0007669"/>
    <property type="project" value="InterPro"/>
</dbReference>
<dbReference type="GO" id="GO:1904047">
    <property type="term" value="F:S-adenosyl-L-methionine binding"/>
    <property type="evidence" value="ECO:0007669"/>
    <property type="project" value="TreeGrafter"/>
</dbReference>
<evidence type="ECO:0000256" key="1">
    <source>
        <dbReference type="ARBA" id="ARBA00022603"/>
    </source>
</evidence>
<proteinExistence type="predicted"/>
<dbReference type="PANTHER" id="PTHR30481:SF4">
    <property type="entry name" value="SITE-SPECIFIC DNA-METHYLTRANSFERASE (ADENINE-SPECIFIC)"/>
    <property type="match status" value="1"/>
</dbReference>
<dbReference type="InterPro" id="IPR012327">
    <property type="entry name" value="MeTrfase_D12"/>
</dbReference>
<dbReference type="GO" id="GO:0009007">
    <property type="term" value="F:site-specific DNA-methyltransferase (adenine-specific) activity"/>
    <property type="evidence" value="ECO:0007669"/>
    <property type="project" value="UniProtKB-EC"/>
</dbReference>
<dbReference type="Gene3D" id="3.40.50.150">
    <property type="entry name" value="Vaccinia Virus protein VP39"/>
    <property type="match status" value="2"/>
</dbReference>
<dbReference type="EMBL" id="BK015308">
    <property type="protein sequence ID" value="DAE00713.1"/>
    <property type="molecule type" value="Genomic_DNA"/>
</dbReference>
<dbReference type="SUPFAM" id="SSF53335">
    <property type="entry name" value="S-adenosyl-L-methionine-dependent methyltransferases"/>
    <property type="match status" value="1"/>
</dbReference>
<keyword evidence="2" id="KW-0808">Transferase</keyword>